<keyword evidence="2" id="KW-1185">Reference proteome</keyword>
<reference evidence="1 2" key="1">
    <citation type="submission" date="2016-10" db="EMBL/GenBank/DDBJ databases">
        <authorList>
            <person name="de Groot N.N."/>
        </authorList>
    </citation>
    <scope>NUCLEOTIDE SEQUENCE [LARGE SCALE GENOMIC DNA]</scope>
    <source>
        <strain evidence="1 2">DSM 1283</strain>
    </source>
</reference>
<accession>A0A1I5GX41</accession>
<evidence type="ECO:0000313" key="2">
    <source>
        <dbReference type="Proteomes" id="UP000198806"/>
    </source>
</evidence>
<proteinExistence type="predicted"/>
<evidence type="ECO:0000313" key="1">
    <source>
        <dbReference type="EMBL" id="SFO40598.1"/>
    </source>
</evidence>
<sequence length="185" mass="21204">MKGFNRNDLLFSLCGLNCTLCVMKLDNYCPGCGGGQGNQGCPIARCSLQHQNIEYCFQCIEYPCEKYNGIDEFDSFITHRNQLKDMEKAQLIGMKKYHLELTEKNDILKYLLENYNDGRRKSFFCIAVNLLDIQDLREIVDRIKICTTSTDLALKEKAAIAVKLFQTIAQEKNIVLKLNKKPSKT</sequence>
<dbReference type="Proteomes" id="UP000198806">
    <property type="component" value="Unassembled WGS sequence"/>
</dbReference>
<organism evidence="1 2">
    <name type="scientific">Anaerocolumna aminovalerica</name>
    <dbReference type="NCBI Taxonomy" id="1527"/>
    <lineage>
        <taxon>Bacteria</taxon>
        <taxon>Bacillati</taxon>
        <taxon>Bacillota</taxon>
        <taxon>Clostridia</taxon>
        <taxon>Lachnospirales</taxon>
        <taxon>Lachnospiraceae</taxon>
        <taxon>Anaerocolumna</taxon>
    </lineage>
</organism>
<dbReference type="EMBL" id="FOWD01000023">
    <property type="protein sequence ID" value="SFO40598.1"/>
    <property type="molecule type" value="Genomic_DNA"/>
</dbReference>
<dbReference type="OrthoDB" id="5419848at2"/>
<dbReference type="STRING" id="1527.SAMN04489757_12335"/>
<evidence type="ECO:0008006" key="3">
    <source>
        <dbReference type="Google" id="ProtNLM"/>
    </source>
</evidence>
<gene>
    <name evidence="1" type="ORF">SAMN04489757_12335</name>
</gene>
<dbReference type="RefSeq" id="WP_091687329.1">
    <property type="nucleotide sequence ID" value="NZ_BAABFM010000007.1"/>
</dbReference>
<dbReference type="AlphaFoldDB" id="A0A1I5GX41"/>
<protein>
    <recommendedName>
        <fullName evidence="3">DUF3795 domain-containing protein</fullName>
    </recommendedName>
</protein>
<name>A0A1I5GX41_9FIRM</name>